<dbReference type="EMBL" id="AMBO01000301">
    <property type="protein sequence ID" value="EKD02053.1"/>
    <property type="molecule type" value="Genomic_DNA"/>
</dbReference>
<dbReference type="HOGENOM" id="CLU_451422_0_0_1"/>
<feature type="region of interest" description="Disordered" evidence="1">
    <location>
        <begin position="103"/>
        <end position="179"/>
    </location>
</feature>
<protein>
    <submittedName>
        <fullName evidence="2">Uncharacterized protein</fullName>
    </submittedName>
</protein>
<gene>
    <name evidence="2" type="ORF">A1Q2_03652</name>
</gene>
<name>K1VZ58_TRIAC</name>
<proteinExistence type="predicted"/>
<accession>K1VZ58</accession>
<dbReference type="InParanoid" id="K1VZ58"/>
<reference evidence="2 3" key="1">
    <citation type="journal article" date="2012" name="Eukaryot. Cell">
        <title>Genome sequence of the Trichosporon asahii environmental strain CBS 8904.</title>
        <authorList>
            <person name="Yang R.Y."/>
            <person name="Li H.T."/>
            <person name="Zhu H."/>
            <person name="Zhou G.P."/>
            <person name="Wang M."/>
            <person name="Wang L."/>
        </authorList>
    </citation>
    <scope>NUCLEOTIDE SEQUENCE [LARGE SCALE GENOMIC DNA]</scope>
    <source>
        <strain evidence="2 3">CBS 8904</strain>
    </source>
</reference>
<evidence type="ECO:0000313" key="2">
    <source>
        <dbReference type="EMBL" id="EKD02053.1"/>
    </source>
</evidence>
<evidence type="ECO:0000313" key="3">
    <source>
        <dbReference type="Proteomes" id="UP000006757"/>
    </source>
</evidence>
<keyword evidence="3" id="KW-1185">Reference proteome</keyword>
<feature type="compositionally biased region" description="Basic residues" evidence="1">
    <location>
        <begin position="110"/>
        <end position="150"/>
    </location>
</feature>
<evidence type="ECO:0000256" key="1">
    <source>
        <dbReference type="SAM" id="MobiDB-lite"/>
    </source>
</evidence>
<organism evidence="2 3">
    <name type="scientific">Trichosporon asahii var. asahii (strain CBS 8904)</name>
    <name type="common">Yeast</name>
    <dbReference type="NCBI Taxonomy" id="1220162"/>
    <lineage>
        <taxon>Eukaryota</taxon>
        <taxon>Fungi</taxon>
        <taxon>Dikarya</taxon>
        <taxon>Basidiomycota</taxon>
        <taxon>Agaricomycotina</taxon>
        <taxon>Tremellomycetes</taxon>
        <taxon>Trichosporonales</taxon>
        <taxon>Trichosporonaceae</taxon>
        <taxon>Trichosporon</taxon>
    </lineage>
</organism>
<dbReference type="Proteomes" id="UP000006757">
    <property type="component" value="Unassembled WGS sequence"/>
</dbReference>
<dbReference type="AlphaFoldDB" id="K1VZ58"/>
<comment type="caution">
    <text evidence="2">The sequence shown here is derived from an EMBL/GenBank/DDBJ whole genome shotgun (WGS) entry which is preliminary data.</text>
</comment>
<sequence length="605" mass="65266">MRSQLGAVAHPGKLVKPVKPEKGDGCEREACEVLGQAARSWPMERVQRVEWSVAHIHYPGKSVKLVKNANLSQWTAAHAEVSEDSEGGEVYKAVLVATSFLFSQPTTRHPTQRPRHPPPLPPRHHSRPPRHQHRRPRYRPRPRHRPRPRPRHLDTRPRHSTSALDLDLATRPRHPSSPPVLATSPLLLAITPLNLATSPLDLATDLDLATRPQHFAIDLLCGWDCVVPFRAGPPPCESPLFPADNWLDCSTSTSTSLQHRLQLRLRLRLRLRLNFASTSPSTSPLASQVVCPSTFPLTLSDSSLFKLSSSSSDPALLVRQLASISLLKFVPQAQASTSVFGMVSPPPTLSPSPLNLSLLPAPSPTLSSSATLDPQARASRPQAVLASSVRHGEFPCALFSASPLKLSCHSLDSRLSTQPQDLAPDLDLCSAAELVSQSAVTLAPRAHAAAFSPGSGTSWDWSHRQPSLGHTILFYRLAGTTAVDMSTANPRHGPPPLSPLPFGTLDINHSRLARSTALSLGGPIDSLLDTRRPLPLARASSTPAWTLSLGAITFATDFILFSPRLASLGPGLLRPRTSGLLQPPSPLSLPLSAIVVQTGPRAIAP</sequence>